<organism evidence="1 2">
    <name type="scientific">Smallanthus sonchifolius</name>
    <dbReference type="NCBI Taxonomy" id="185202"/>
    <lineage>
        <taxon>Eukaryota</taxon>
        <taxon>Viridiplantae</taxon>
        <taxon>Streptophyta</taxon>
        <taxon>Embryophyta</taxon>
        <taxon>Tracheophyta</taxon>
        <taxon>Spermatophyta</taxon>
        <taxon>Magnoliopsida</taxon>
        <taxon>eudicotyledons</taxon>
        <taxon>Gunneridae</taxon>
        <taxon>Pentapetalae</taxon>
        <taxon>asterids</taxon>
        <taxon>campanulids</taxon>
        <taxon>Asterales</taxon>
        <taxon>Asteraceae</taxon>
        <taxon>Asteroideae</taxon>
        <taxon>Heliantheae alliance</taxon>
        <taxon>Millerieae</taxon>
        <taxon>Smallanthus</taxon>
    </lineage>
</organism>
<name>A0ACB9GTW9_9ASTR</name>
<keyword evidence="2" id="KW-1185">Reference proteome</keyword>
<comment type="caution">
    <text evidence="1">The sequence shown here is derived from an EMBL/GenBank/DDBJ whole genome shotgun (WGS) entry which is preliminary data.</text>
</comment>
<reference evidence="2" key="1">
    <citation type="journal article" date="2022" name="Mol. Ecol. Resour.">
        <title>The genomes of chicory, endive, great burdock and yacon provide insights into Asteraceae palaeo-polyploidization history and plant inulin production.</title>
        <authorList>
            <person name="Fan W."/>
            <person name="Wang S."/>
            <person name="Wang H."/>
            <person name="Wang A."/>
            <person name="Jiang F."/>
            <person name="Liu H."/>
            <person name="Zhao H."/>
            <person name="Xu D."/>
            <person name="Zhang Y."/>
        </authorList>
    </citation>
    <scope>NUCLEOTIDE SEQUENCE [LARGE SCALE GENOMIC DNA]</scope>
    <source>
        <strain evidence="2">cv. Yunnan</strain>
    </source>
</reference>
<evidence type="ECO:0000313" key="2">
    <source>
        <dbReference type="Proteomes" id="UP001056120"/>
    </source>
</evidence>
<sequence>MEISDSPGHLMLLKLLQREEDLSNRRISGKETRLDTLRREMKLFRYWKVYGQILRKKTDNRGITRCIQELRMKGVCFDLSKEPRNGKRIRMKSSSVEIKWKPATWCSRYFITVGLVLASALVLPLCKLMICS</sequence>
<evidence type="ECO:0000313" key="1">
    <source>
        <dbReference type="EMBL" id="KAI3786528.1"/>
    </source>
</evidence>
<accession>A0ACB9GTW9</accession>
<proteinExistence type="predicted"/>
<gene>
    <name evidence="1" type="ORF">L1987_40277</name>
</gene>
<reference evidence="1 2" key="2">
    <citation type="journal article" date="2022" name="Mol. Ecol. Resour.">
        <title>The genomes of chicory, endive, great burdock and yacon provide insights into Asteraceae paleo-polyploidization history and plant inulin production.</title>
        <authorList>
            <person name="Fan W."/>
            <person name="Wang S."/>
            <person name="Wang H."/>
            <person name="Wang A."/>
            <person name="Jiang F."/>
            <person name="Liu H."/>
            <person name="Zhao H."/>
            <person name="Xu D."/>
            <person name="Zhang Y."/>
        </authorList>
    </citation>
    <scope>NUCLEOTIDE SEQUENCE [LARGE SCALE GENOMIC DNA]</scope>
    <source>
        <strain evidence="2">cv. Yunnan</strain>
        <tissue evidence="1">Leaves</tissue>
    </source>
</reference>
<protein>
    <submittedName>
        <fullName evidence="1">Uncharacterized protein</fullName>
    </submittedName>
</protein>
<dbReference type="Proteomes" id="UP001056120">
    <property type="component" value="Linkage Group LG13"/>
</dbReference>
<dbReference type="EMBL" id="CM042030">
    <property type="protein sequence ID" value="KAI3786528.1"/>
    <property type="molecule type" value="Genomic_DNA"/>
</dbReference>